<dbReference type="KEGG" id="vmo:VMUT_1631"/>
<dbReference type="eggNOG" id="arCOG01602">
    <property type="taxonomic scope" value="Archaea"/>
</dbReference>
<proteinExistence type="predicted"/>
<dbReference type="PANTHER" id="PTHR43854">
    <property type="entry name" value="INDOLEPYRUVATE OXIDOREDUCTASE SUBUNIT IORB"/>
    <property type="match status" value="1"/>
</dbReference>
<name>F0QUC6_VULM7</name>
<feature type="domain" description="Pyruvate/ketoisovalerate oxidoreductase catalytic" evidence="2">
    <location>
        <begin position="14"/>
        <end position="191"/>
    </location>
</feature>
<dbReference type="AlphaFoldDB" id="F0QUC6"/>
<dbReference type="STRING" id="985053.VMUT_1631"/>
<dbReference type="InterPro" id="IPR019752">
    <property type="entry name" value="Pyrv/ketoisovalerate_OxRed_cat"/>
</dbReference>
<dbReference type="Gene3D" id="3.40.920.10">
    <property type="entry name" value="Pyruvate-ferredoxin oxidoreductase, PFOR, domain III"/>
    <property type="match status" value="1"/>
</dbReference>
<dbReference type="PANTHER" id="PTHR43854:SF1">
    <property type="entry name" value="INDOLEPYRUVATE OXIDOREDUCTASE SUBUNIT IORB"/>
    <property type="match status" value="1"/>
</dbReference>
<evidence type="ECO:0000313" key="4">
    <source>
        <dbReference type="Proteomes" id="UP000007485"/>
    </source>
</evidence>
<reference evidence="3 4" key="1">
    <citation type="journal article" date="2011" name="J. Bacteriol.">
        <title>Complete genome sequence of 'Vulcanisaeta moutnovskia' strain 768-28, a novel member of the hyperthermophilic crenarchaeal genus vulcanisaeta.</title>
        <authorList>
            <person name="Gumerov V.M."/>
            <person name="Mardanov A.V."/>
            <person name="Beletsky A.V."/>
            <person name="Prokofeva M.I."/>
            <person name="Bonch-Osmolovskaya E.A."/>
            <person name="Ravin N.V."/>
            <person name="Skryabin K.G."/>
        </authorList>
    </citation>
    <scope>NUCLEOTIDE SEQUENCE [LARGE SCALE GENOMIC DNA]</scope>
    <source>
        <strain evidence="3 4">768-28</strain>
    </source>
</reference>
<sequence>MVIMRLNIYLAGVGGQGLVTFATILGDAAIRAGYKALVAETHGLSQRGGSIDVHVRIGDVDAPLIPKGGADIIVAFEILEAFRALDYANENTIFIVNRRLIRPTATKQKIPSIEDLESMLKGSIKNIYIVNAYNDAIRLGNVIYENTVILGALYSIMKLSNYIPQNIIEESIRTNIRRDTDKNLKAFAQGLKYGSNNNNKQ</sequence>
<accession>F0QUC6</accession>
<keyword evidence="4" id="KW-1185">Reference proteome</keyword>
<organism evidence="3 4">
    <name type="scientific">Vulcanisaeta moutnovskia (strain 768-28)</name>
    <dbReference type="NCBI Taxonomy" id="985053"/>
    <lineage>
        <taxon>Archaea</taxon>
        <taxon>Thermoproteota</taxon>
        <taxon>Thermoprotei</taxon>
        <taxon>Thermoproteales</taxon>
        <taxon>Thermoproteaceae</taxon>
        <taxon>Vulcanisaeta</taxon>
    </lineage>
</organism>
<dbReference type="Proteomes" id="UP000007485">
    <property type="component" value="Chromosome"/>
</dbReference>
<evidence type="ECO:0000313" key="3">
    <source>
        <dbReference type="EMBL" id="ADY01835.1"/>
    </source>
</evidence>
<keyword evidence="1" id="KW-0560">Oxidoreductase</keyword>
<protein>
    <submittedName>
        <fullName evidence="3">Indolepyruvate:ferredoxin oxidoreductase (IOR), beta subunit</fullName>
    </submittedName>
</protein>
<dbReference type="Pfam" id="PF01558">
    <property type="entry name" value="POR"/>
    <property type="match status" value="1"/>
</dbReference>
<dbReference type="GO" id="GO:0016903">
    <property type="term" value="F:oxidoreductase activity, acting on the aldehyde or oxo group of donors"/>
    <property type="evidence" value="ECO:0007669"/>
    <property type="project" value="InterPro"/>
</dbReference>
<dbReference type="HOGENOM" id="CLU_087284_1_0_2"/>
<gene>
    <name evidence="3" type="ordered locus">VMUT_1631</name>
</gene>
<evidence type="ECO:0000259" key="2">
    <source>
        <dbReference type="Pfam" id="PF01558"/>
    </source>
</evidence>
<evidence type="ECO:0000256" key="1">
    <source>
        <dbReference type="ARBA" id="ARBA00023002"/>
    </source>
</evidence>
<dbReference type="InterPro" id="IPR052198">
    <property type="entry name" value="IorB_Oxidoreductase"/>
</dbReference>
<dbReference type="EMBL" id="CP002529">
    <property type="protein sequence ID" value="ADY01835.1"/>
    <property type="molecule type" value="Genomic_DNA"/>
</dbReference>
<dbReference type="SUPFAM" id="SSF53323">
    <property type="entry name" value="Pyruvate-ferredoxin oxidoreductase, PFOR, domain III"/>
    <property type="match status" value="1"/>
</dbReference>
<dbReference type="InterPro" id="IPR002869">
    <property type="entry name" value="Pyrv_flavodox_OxRed_cen"/>
</dbReference>